<evidence type="ECO:0000313" key="2">
    <source>
        <dbReference type="Proteomes" id="UP000076532"/>
    </source>
</evidence>
<proteinExistence type="predicted"/>
<keyword evidence="2" id="KW-1185">Reference proteome</keyword>
<gene>
    <name evidence="1" type="ORF">FIBSPDRAFT_898313</name>
</gene>
<protein>
    <submittedName>
        <fullName evidence="1">Uncharacterized protein</fullName>
    </submittedName>
</protein>
<evidence type="ECO:0000313" key="1">
    <source>
        <dbReference type="EMBL" id="KZP12339.1"/>
    </source>
</evidence>
<name>A0A166B6W6_9AGAM</name>
<dbReference type="EMBL" id="KV417649">
    <property type="protein sequence ID" value="KZP12339.1"/>
    <property type="molecule type" value="Genomic_DNA"/>
</dbReference>
<sequence>MYLPTSSIGRTPPLSQYLALSSAPRTRQEIERTSVKAKLENDEVKGQVWIADLSRRVQTCGDRTHIRYLVYLLSDDFTNSISMHLSIVRNKDVYSSHPIADTTSRCVHMQNIVDVVGMESKRQIRLGVGLAELLSVGEGEVVVEVKVPDAKAH</sequence>
<organism evidence="1 2">
    <name type="scientific">Athelia psychrophila</name>
    <dbReference type="NCBI Taxonomy" id="1759441"/>
    <lineage>
        <taxon>Eukaryota</taxon>
        <taxon>Fungi</taxon>
        <taxon>Dikarya</taxon>
        <taxon>Basidiomycota</taxon>
        <taxon>Agaricomycotina</taxon>
        <taxon>Agaricomycetes</taxon>
        <taxon>Agaricomycetidae</taxon>
        <taxon>Atheliales</taxon>
        <taxon>Atheliaceae</taxon>
        <taxon>Athelia</taxon>
    </lineage>
</organism>
<dbReference type="AlphaFoldDB" id="A0A166B6W6"/>
<dbReference type="Proteomes" id="UP000076532">
    <property type="component" value="Unassembled WGS sequence"/>
</dbReference>
<reference evidence="1 2" key="1">
    <citation type="journal article" date="2016" name="Mol. Biol. Evol.">
        <title>Comparative Genomics of Early-Diverging Mushroom-Forming Fungi Provides Insights into the Origins of Lignocellulose Decay Capabilities.</title>
        <authorList>
            <person name="Nagy L.G."/>
            <person name="Riley R."/>
            <person name="Tritt A."/>
            <person name="Adam C."/>
            <person name="Daum C."/>
            <person name="Floudas D."/>
            <person name="Sun H."/>
            <person name="Yadav J.S."/>
            <person name="Pangilinan J."/>
            <person name="Larsson K.H."/>
            <person name="Matsuura K."/>
            <person name="Barry K."/>
            <person name="Labutti K."/>
            <person name="Kuo R."/>
            <person name="Ohm R.A."/>
            <person name="Bhattacharya S.S."/>
            <person name="Shirouzu T."/>
            <person name="Yoshinaga Y."/>
            <person name="Martin F.M."/>
            <person name="Grigoriev I.V."/>
            <person name="Hibbett D.S."/>
        </authorList>
    </citation>
    <scope>NUCLEOTIDE SEQUENCE [LARGE SCALE GENOMIC DNA]</scope>
    <source>
        <strain evidence="1 2">CBS 109695</strain>
    </source>
</reference>
<accession>A0A166B6W6</accession>